<dbReference type="Pfam" id="PF13412">
    <property type="entry name" value="HTH_24"/>
    <property type="match status" value="1"/>
</dbReference>
<dbReference type="InterPro" id="IPR036390">
    <property type="entry name" value="WH_DNA-bd_sf"/>
</dbReference>
<dbReference type="PANTHER" id="PTHR36216:SF1">
    <property type="entry name" value="HTH ARSR-TYPE DOMAIN-CONTAINING PROTEIN"/>
    <property type="match status" value="1"/>
</dbReference>
<dbReference type="Gene3D" id="1.10.10.10">
    <property type="entry name" value="Winged helix-like DNA-binding domain superfamily/Winged helix DNA-binding domain"/>
    <property type="match status" value="1"/>
</dbReference>
<reference evidence="2" key="1">
    <citation type="submission" date="2017-06" db="EMBL/GenBank/DDBJ databases">
        <authorList>
            <person name="Cremers G."/>
        </authorList>
    </citation>
    <scope>NUCLEOTIDE SEQUENCE [LARGE SCALE GENOMIC DNA]</scope>
</reference>
<proteinExistence type="predicted"/>
<evidence type="ECO:0000313" key="2">
    <source>
        <dbReference type="Proteomes" id="UP000218615"/>
    </source>
</evidence>
<organism evidence="1 2">
    <name type="scientific">Candidatus Methanoperedens nitratireducens</name>
    <dbReference type="NCBI Taxonomy" id="1392998"/>
    <lineage>
        <taxon>Archaea</taxon>
        <taxon>Methanobacteriati</taxon>
        <taxon>Methanobacteriota</taxon>
        <taxon>Stenosarchaea group</taxon>
        <taxon>Methanomicrobia</taxon>
        <taxon>Methanosarcinales</taxon>
        <taxon>ANME-2 cluster</taxon>
        <taxon>Candidatus Methanoperedentaceae</taxon>
        <taxon>Candidatus Methanoperedens</taxon>
    </lineage>
</organism>
<evidence type="ECO:0000313" key="1">
    <source>
        <dbReference type="EMBL" id="SNQ61225.1"/>
    </source>
</evidence>
<keyword evidence="2" id="KW-1185">Reference proteome</keyword>
<dbReference type="Proteomes" id="UP000218615">
    <property type="component" value="Unassembled WGS sequence"/>
</dbReference>
<dbReference type="InterPro" id="IPR011991">
    <property type="entry name" value="ArsR-like_HTH"/>
</dbReference>
<dbReference type="AlphaFoldDB" id="A0A284VPM7"/>
<name>A0A284VPM7_9EURY</name>
<dbReference type="CDD" id="cd00090">
    <property type="entry name" value="HTH_ARSR"/>
    <property type="match status" value="1"/>
</dbReference>
<evidence type="ECO:0008006" key="3">
    <source>
        <dbReference type="Google" id="ProtNLM"/>
    </source>
</evidence>
<sequence>MHDKIKVYKSRYFENHMKFNDDEQKILNQLKKDMPRKIIKILMEHPGASRKEISGEIGITDQAVSWYMKHLRTDGIIVSETLGQFNKYYVSAKAVQIMQNVLQNEPLKAI</sequence>
<protein>
    <recommendedName>
        <fullName evidence="3">HTH arsR-type domain-containing protein</fullName>
    </recommendedName>
</protein>
<gene>
    <name evidence="1" type="ORF">MNV_260003</name>
</gene>
<dbReference type="InterPro" id="IPR036388">
    <property type="entry name" value="WH-like_DNA-bd_sf"/>
</dbReference>
<dbReference type="SUPFAM" id="SSF46785">
    <property type="entry name" value="Winged helix' DNA-binding domain"/>
    <property type="match status" value="1"/>
</dbReference>
<accession>A0A284VPM7</accession>
<dbReference type="EMBL" id="FZMP01000170">
    <property type="protein sequence ID" value="SNQ61225.1"/>
    <property type="molecule type" value="Genomic_DNA"/>
</dbReference>
<dbReference type="PANTHER" id="PTHR36216">
    <property type="entry name" value="TRANSCRIPTIONAL REGULATOR, TRMB"/>
    <property type="match status" value="1"/>
</dbReference>